<gene>
    <name evidence="3" type="ORF">C4D60_Mb04t12480</name>
</gene>
<organism evidence="3 4">
    <name type="scientific">Musa balbisiana</name>
    <name type="common">Banana</name>
    <dbReference type="NCBI Taxonomy" id="52838"/>
    <lineage>
        <taxon>Eukaryota</taxon>
        <taxon>Viridiplantae</taxon>
        <taxon>Streptophyta</taxon>
        <taxon>Embryophyta</taxon>
        <taxon>Tracheophyta</taxon>
        <taxon>Spermatophyta</taxon>
        <taxon>Magnoliopsida</taxon>
        <taxon>Liliopsida</taxon>
        <taxon>Zingiberales</taxon>
        <taxon>Musaceae</taxon>
        <taxon>Musa</taxon>
    </lineage>
</organism>
<evidence type="ECO:0000256" key="2">
    <source>
        <dbReference type="SAM" id="SignalP"/>
    </source>
</evidence>
<reference evidence="3 4" key="1">
    <citation type="journal article" date="2019" name="Nat. Plants">
        <title>Genome sequencing of Musa balbisiana reveals subgenome evolution and function divergence in polyploid bananas.</title>
        <authorList>
            <person name="Yao X."/>
        </authorList>
    </citation>
    <scope>NUCLEOTIDE SEQUENCE [LARGE SCALE GENOMIC DNA]</scope>
    <source>
        <strain evidence="4">cv. DH-PKW</strain>
        <tissue evidence="3">Leaves</tissue>
    </source>
</reference>
<protein>
    <submittedName>
        <fullName evidence="3">Uncharacterized protein</fullName>
    </submittedName>
</protein>
<name>A0A4S8KBH9_MUSBA</name>
<comment type="caution">
    <text evidence="3">The sequence shown here is derived from an EMBL/GenBank/DDBJ whole genome shotgun (WGS) entry which is preliminary data.</text>
</comment>
<feature type="region of interest" description="Disordered" evidence="1">
    <location>
        <begin position="78"/>
        <end position="115"/>
    </location>
</feature>
<sequence>MKPNLLLYFLLLWFLRAKWSLATSASHAAEGRVQQPPQLLQHQPVQGLNATVRLSGDGDGDSGRENMQFDTVKWRKYSKKGGFGGRGRISGAGSQSLHPPHHHRSNSPSTLQPRSSLSPLPLLLLFALL</sequence>
<feature type="signal peptide" evidence="2">
    <location>
        <begin position="1"/>
        <end position="20"/>
    </location>
</feature>
<dbReference type="EMBL" id="PYDT01000001">
    <property type="protein sequence ID" value="THU72471.1"/>
    <property type="molecule type" value="Genomic_DNA"/>
</dbReference>
<evidence type="ECO:0000313" key="3">
    <source>
        <dbReference type="EMBL" id="THU72471.1"/>
    </source>
</evidence>
<dbReference type="Proteomes" id="UP000317650">
    <property type="component" value="Chromosome 4"/>
</dbReference>
<accession>A0A4S8KBH9</accession>
<feature type="compositionally biased region" description="Gly residues" evidence="1">
    <location>
        <begin position="81"/>
        <end position="90"/>
    </location>
</feature>
<keyword evidence="4" id="KW-1185">Reference proteome</keyword>
<keyword evidence="2" id="KW-0732">Signal</keyword>
<feature type="compositionally biased region" description="Low complexity" evidence="1">
    <location>
        <begin position="106"/>
        <end position="115"/>
    </location>
</feature>
<evidence type="ECO:0000313" key="4">
    <source>
        <dbReference type="Proteomes" id="UP000317650"/>
    </source>
</evidence>
<feature type="chain" id="PRO_5020191494" evidence="2">
    <location>
        <begin position="21"/>
        <end position="129"/>
    </location>
</feature>
<proteinExistence type="predicted"/>
<evidence type="ECO:0000256" key="1">
    <source>
        <dbReference type="SAM" id="MobiDB-lite"/>
    </source>
</evidence>
<dbReference type="AlphaFoldDB" id="A0A4S8KBH9"/>